<feature type="compositionally biased region" description="Polar residues" evidence="1">
    <location>
        <begin position="210"/>
        <end position="222"/>
    </location>
</feature>
<dbReference type="PATRIC" id="fig|157838.3.peg.2204"/>
<evidence type="ECO:0000256" key="1">
    <source>
        <dbReference type="SAM" id="MobiDB-lite"/>
    </source>
</evidence>
<evidence type="ECO:0000313" key="5">
    <source>
        <dbReference type="Proteomes" id="UP000051888"/>
    </source>
</evidence>
<dbReference type="Pfam" id="PF04536">
    <property type="entry name" value="TPM_phosphatase"/>
    <property type="match status" value="1"/>
</dbReference>
<dbReference type="Proteomes" id="UP000051888">
    <property type="component" value="Unassembled WGS sequence"/>
</dbReference>
<name>A0A0Q3X0A7_9BACI</name>
<keyword evidence="5" id="KW-1185">Reference proteome</keyword>
<accession>A0A0Q3X0A7</accession>
<keyword evidence="2" id="KW-1133">Transmembrane helix</keyword>
<evidence type="ECO:0000256" key="2">
    <source>
        <dbReference type="SAM" id="Phobius"/>
    </source>
</evidence>
<dbReference type="EMBL" id="LJJC01000004">
    <property type="protein sequence ID" value="KQL55453.1"/>
    <property type="molecule type" value="Genomic_DNA"/>
</dbReference>
<keyword evidence="2" id="KW-0472">Membrane</keyword>
<reference evidence="4 5" key="1">
    <citation type="submission" date="2015-09" db="EMBL/GenBank/DDBJ databases">
        <title>Genome sequencing project for genomic taxonomy and phylogenomics of Bacillus-like bacteria.</title>
        <authorList>
            <person name="Liu B."/>
            <person name="Wang J."/>
            <person name="Zhu Y."/>
            <person name="Liu G."/>
            <person name="Chen Q."/>
            <person name="Chen Z."/>
            <person name="Lan J."/>
            <person name="Che J."/>
            <person name="Ge C."/>
            <person name="Shi H."/>
            <person name="Pan Z."/>
            <person name="Liu X."/>
        </authorList>
    </citation>
    <scope>NUCLEOTIDE SEQUENCE [LARGE SCALE GENOMIC DNA]</scope>
    <source>
        <strain evidence="4 5">LMG 18435</strain>
    </source>
</reference>
<keyword evidence="2" id="KW-0812">Transmembrane</keyword>
<protein>
    <recommendedName>
        <fullName evidence="3">TPM domain-containing protein</fullName>
    </recommendedName>
</protein>
<sequence>MPFAMKAGAEYSHQKRFVYDGANLLTEKEVAKLEALASEQGKDRNTAFMIITVNGTDGKGYVQYVGDFYDEHAPGYDKPHGNTAILFIDMEKRDVYLAGFQKAEKYLDNNRLDLIQDKITPNLSAGKYFDAFSSYIHLSHDYMGYKPGVNPDNILFKWWFQLVVAIAAGAVIVTLMAYRSGGRVTVNARTYMDSNKSKVLSESDVFVRQTVTKQRKPSNNNKSGGGGGITRGGYTHSGSSGGKF</sequence>
<feature type="domain" description="TPM" evidence="3">
    <location>
        <begin position="18"/>
        <end position="137"/>
    </location>
</feature>
<comment type="caution">
    <text evidence="4">The sequence shown here is derived from an EMBL/GenBank/DDBJ whole genome shotgun (WGS) entry which is preliminary data.</text>
</comment>
<dbReference type="InterPro" id="IPR007621">
    <property type="entry name" value="TPM_dom"/>
</dbReference>
<feature type="region of interest" description="Disordered" evidence="1">
    <location>
        <begin position="210"/>
        <end position="244"/>
    </location>
</feature>
<evidence type="ECO:0000259" key="3">
    <source>
        <dbReference type="Pfam" id="PF04536"/>
    </source>
</evidence>
<feature type="transmembrane region" description="Helical" evidence="2">
    <location>
        <begin position="158"/>
        <end position="178"/>
    </location>
</feature>
<organism evidence="4 5">
    <name type="scientific">Heyndrickxia shackletonii</name>
    <dbReference type="NCBI Taxonomy" id="157838"/>
    <lineage>
        <taxon>Bacteria</taxon>
        <taxon>Bacillati</taxon>
        <taxon>Bacillota</taxon>
        <taxon>Bacilli</taxon>
        <taxon>Bacillales</taxon>
        <taxon>Bacillaceae</taxon>
        <taxon>Heyndrickxia</taxon>
    </lineage>
</organism>
<dbReference type="STRING" id="157838.AN964_10030"/>
<gene>
    <name evidence="4" type="ORF">AN964_10030</name>
</gene>
<proteinExistence type="predicted"/>
<dbReference type="AlphaFoldDB" id="A0A0Q3X0A7"/>
<evidence type="ECO:0000313" key="4">
    <source>
        <dbReference type="EMBL" id="KQL55453.1"/>
    </source>
</evidence>
<dbReference type="Gene3D" id="3.10.310.50">
    <property type="match status" value="1"/>
</dbReference>